<name>A0ABR9P159_9ACTN</name>
<dbReference type="InterPro" id="IPR003010">
    <property type="entry name" value="C-N_Hydrolase"/>
</dbReference>
<dbReference type="PROSITE" id="PS50263">
    <property type="entry name" value="CN_HYDROLASE"/>
    <property type="match status" value="1"/>
</dbReference>
<feature type="domain" description="CN hydrolase" evidence="2">
    <location>
        <begin position="1"/>
        <end position="246"/>
    </location>
</feature>
<dbReference type="RefSeq" id="WP_193120218.1">
    <property type="nucleotide sequence ID" value="NZ_JADBGI010000002.1"/>
</dbReference>
<dbReference type="Pfam" id="PF00795">
    <property type="entry name" value="CN_hydrolase"/>
    <property type="match status" value="1"/>
</dbReference>
<dbReference type="InterPro" id="IPR036526">
    <property type="entry name" value="C-N_Hydrolase_sf"/>
</dbReference>
<organism evidence="3 4">
    <name type="scientific">Nocardiopsis coralli</name>
    <dbReference type="NCBI Taxonomy" id="2772213"/>
    <lineage>
        <taxon>Bacteria</taxon>
        <taxon>Bacillati</taxon>
        <taxon>Actinomycetota</taxon>
        <taxon>Actinomycetes</taxon>
        <taxon>Streptosporangiales</taxon>
        <taxon>Nocardiopsidaceae</taxon>
        <taxon>Nocardiopsis</taxon>
    </lineage>
</organism>
<reference evidence="3 4" key="1">
    <citation type="submission" date="2020-09" db="EMBL/GenBank/DDBJ databases">
        <title>Diversity and distribution of actinomycetes associated with coral in the coast of Hainan.</title>
        <authorList>
            <person name="Li F."/>
        </authorList>
    </citation>
    <scope>NUCLEOTIDE SEQUENCE [LARGE SCALE GENOMIC DNA]</scope>
    <source>
        <strain evidence="3 4">HNM0947</strain>
    </source>
</reference>
<dbReference type="PANTHER" id="PTHR43674">
    <property type="entry name" value="NITRILASE C965.09-RELATED"/>
    <property type="match status" value="1"/>
</dbReference>
<dbReference type="Proteomes" id="UP000806528">
    <property type="component" value="Unassembled WGS sequence"/>
</dbReference>
<dbReference type="Gene3D" id="3.60.110.10">
    <property type="entry name" value="Carbon-nitrogen hydrolase"/>
    <property type="match status" value="1"/>
</dbReference>
<evidence type="ECO:0000313" key="3">
    <source>
        <dbReference type="EMBL" id="MBE2997557.1"/>
    </source>
</evidence>
<keyword evidence="1" id="KW-0378">Hydrolase</keyword>
<sequence length="278" mass="31038">MRVAIAQTDCRLGRVEDNLDRARSHVEEAHARGADLVVLPELALHGYALGRLDHDTALEAHDRALLSLGEVGPDVLVGFYQRHRLRYFNSAAYLSGGRTVHLQHKLYLPNYLMWEERKHFFPGRSLRAFDACGARMATLICNDAWQPMLPWLAAQDGAEVLLVPTNSAAVGGIDGDEGPLDNSTYWRDLVHQLARMQQCYVVMVNRVGSENGVSFWGGSRIVDPFGQVVAEAPLDEAALVTGDLDLGEVRRLRHRLPLLQDPRFGLLSRELQRLTAEL</sequence>
<dbReference type="EMBL" id="JADBGI010000002">
    <property type="protein sequence ID" value="MBE2997557.1"/>
    <property type="molecule type" value="Genomic_DNA"/>
</dbReference>
<evidence type="ECO:0000313" key="4">
    <source>
        <dbReference type="Proteomes" id="UP000806528"/>
    </source>
</evidence>
<dbReference type="InterPro" id="IPR050345">
    <property type="entry name" value="Aliph_Amidase/BUP"/>
</dbReference>
<keyword evidence="4" id="KW-1185">Reference proteome</keyword>
<gene>
    <name evidence="3" type="ORF">IDM40_02395</name>
</gene>
<dbReference type="SUPFAM" id="SSF56317">
    <property type="entry name" value="Carbon-nitrogen hydrolase"/>
    <property type="match status" value="1"/>
</dbReference>
<evidence type="ECO:0000259" key="2">
    <source>
        <dbReference type="PROSITE" id="PS50263"/>
    </source>
</evidence>
<evidence type="ECO:0000256" key="1">
    <source>
        <dbReference type="ARBA" id="ARBA00022801"/>
    </source>
</evidence>
<proteinExistence type="predicted"/>
<accession>A0ABR9P159</accession>
<dbReference type="PANTHER" id="PTHR43674:SF2">
    <property type="entry name" value="BETA-UREIDOPROPIONASE"/>
    <property type="match status" value="1"/>
</dbReference>
<protein>
    <submittedName>
        <fullName evidence="3">Amidohydrolase</fullName>
    </submittedName>
</protein>
<comment type="caution">
    <text evidence="3">The sequence shown here is derived from an EMBL/GenBank/DDBJ whole genome shotgun (WGS) entry which is preliminary data.</text>
</comment>